<name>A0ABX2II74_9RHOO</name>
<dbReference type="Pfam" id="PF04339">
    <property type="entry name" value="FemAB_like"/>
    <property type="match status" value="1"/>
</dbReference>
<dbReference type="EMBL" id="JABCSC020000003">
    <property type="protein sequence ID" value="NSL56192.1"/>
    <property type="molecule type" value="Genomic_DNA"/>
</dbReference>
<organism evidence="1 2">
    <name type="scientific">Uliginosibacterium aquaticum</name>
    <dbReference type="NCBI Taxonomy" id="2731212"/>
    <lineage>
        <taxon>Bacteria</taxon>
        <taxon>Pseudomonadati</taxon>
        <taxon>Pseudomonadota</taxon>
        <taxon>Betaproteobacteria</taxon>
        <taxon>Rhodocyclales</taxon>
        <taxon>Zoogloeaceae</taxon>
        <taxon>Uliginosibacterium</taxon>
    </lineage>
</organism>
<comment type="caution">
    <text evidence="1">The sequence shown here is derived from an EMBL/GenBank/DDBJ whole genome shotgun (WGS) entry which is preliminary data.</text>
</comment>
<sequence length="384" mass="43546">MEFRHHARISEIPARAWDALAPNDQPFLRHAYLHALEATACVGEGTGWQSAHAALWDDGRLLAAMPLYLKQHSMGEYVFDWSWAEAYARHGLDYYPKWLASIPFTPVPGQRVLGVDAACRRALLGGVLQAAQHSGLSSLHLLFAAADEVRWAQELGCMRRTSVQFHWHNAGYRNFEDFLAALSGEKRKKIRQERRRVAEAGVSLRVLEGARISRQDWAFFTRCYARTYALHRSAPYLNLDFFELLGERLPQHCVLLIAHQSGQDIAASLLLRDSTSLYGRYWGTLADVSCLHFEACYYAPIEYAIQHGLQRFEGGAQGEHKLARGLQPVETSSLHWLADARFARAVEDFLARESDGMAQYISELEARNPLQRQNPLLLRSAEEN</sequence>
<dbReference type="InterPro" id="IPR007434">
    <property type="entry name" value="FemAB-like"/>
</dbReference>
<protein>
    <submittedName>
        <fullName evidence="1">N-acetyltransferase</fullName>
    </submittedName>
</protein>
<accession>A0ABX2II74</accession>
<proteinExistence type="predicted"/>
<dbReference type="PANTHER" id="PTHR47017">
    <property type="entry name" value="ACYL-COA"/>
    <property type="match status" value="1"/>
</dbReference>
<dbReference type="Gene3D" id="3.40.630.30">
    <property type="match status" value="1"/>
</dbReference>
<dbReference type="Proteomes" id="UP000778523">
    <property type="component" value="Unassembled WGS sequence"/>
</dbReference>
<reference evidence="1 2" key="1">
    <citation type="submission" date="2020-06" db="EMBL/GenBank/DDBJ databases">
        <title>Draft genome of Uliginosibacterium sp. IMCC34675.</title>
        <authorList>
            <person name="Song J."/>
        </authorList>
    </citation>
    <scope>NUCLEOTIDE SEQUENCE [LARGE SCALE GENOMIC DNA]</scope>
    <source>
        <strain evidence="1 2">IMCC34675</strain>
    </source>
</reference>
<dbReference type="InterPro" id="IPR016181">
    <property type="entry name" value="Acyl_CoA_acyltransferase"/>
</dbReference>
<dbReference type="PANTHER" id="PTHR47017:SF1">
    <property type="entry name" value="ACYL-COA"/>
    <property type="match status" value="1"/>
</dbReference>
<dbReference type="SUPFAM" id="SSF55729">
    <property type="entry name" value="Acyl-CoA N-acyltransferases (Nat)"/>
    <property type="match status" value="1"/>
</dbReference>
<evidence type="ECO:0000313" key="2">
    <source>
        <dbReference type="Proteomes" id="UP000778523"/>
    </source>
</evidence>
<dbReference type="RefSeq" id="WP_170022516.1">
    <property type="nucleotide sequence ID" value="NZ_JABCSC020000003.1"/>
</dbReference>
<keyword evidence="2" id="KW-1185">Reference proteome</keyword>
<evidence type="ECO:0000313" key="1">
    <source>
        <dbReference type="EMBL" id="NSL56192.1"/>
    </source>
</evidence>
<gene>
    <name evidence="1" type="ORF">HJ583_014220</name>
</gene>